<dbReference type="GO" id="GO:0005634">
    <property type="term" value="C:nucleus"/>
    <property type="evidence" value="ECO:0007669"/>
    <property type="project" value="UniProtKB-SubCell"/>
</dbReference>
<feature type="compositionally biased region" description="Polar residues" evidence="3">
    <location>
        <begin position="2405"/>
        <end position="2422"/>
    </location>
</feature>
<dbReference type="InterPro" id="IPR052082">
    <property type="entry name" value="Myelin_sheath_structural"/>
</dbReference>
<feature type="region of interest" description="Disordered" evidence="3">
    <location>
        <begin position="308"/>
        <end position="349"/>
    </location>
</feature>
<reference evidence="4 5" key="2">
    <citation type="submission" date="2019-01" db="EMBL/GenBank/DDBJ databases">
        <title>A chromosome length genome reference of the Java medaka (oryzias javanicus).</title>
        <authorList>
            <person name="Herpin A."/>
            <person name="Takehana Y."/>
            <person name="Naruse K."/>
            <person name="Ansai S."/>
            <person name="Kawaguchi M."/>
        </authorList>
    </citation>
    <scope>NUCLEOTIDE SEQUENCE [LARGE SCALE GENOMIC DNA]</scope>
    <source>
        <strain evidence="4">RS831</strain>
        <tissue evidence="4">Whole body</tissue>
    </source>
</reference>
<feature type="region of interest" description="Disordered" evidence="3">
    <location>
        <begin position="666"/>
        <end position="687"/>
    </location>
</feature>
<name>A0A3S2MUQ3_ORYJA</name>
<protein>
    <recommendedName>
        <fullName evidence="6">PDZ domain-containing protein</fullName>
    </recommendedName>
</protein>
<gene>
    <name evidence="4" type="ORF">OJAV_G00101800</name>
</gene>
<dbReference type="GO" id="GO:0043484">
    <property type="term" value="P:regulation of RNA splicing"/>
    <property type="evidence" value="ECO:0007669"/>
    <property type="project" value="TreeGrafter"/>
</dbReference>
<evidence type="ECO:0008006" key="6">
    <source>
        <dbReference type="Google" id="ProtNLM"/>
    </source>
</evidence>
<reference evidence="4 5" key="1">
    <citation type="submission" date="2018-11" db="EMBL/GenBank/DDBJ databases">
        <authorList>
            <person name="Lopez-Roques C."/>
            <person name="Donnadieu C."/>
            <person name="Bouchez O."/>
            <person name="Klopp C."/>
            <person name="Cabau C."/>
            <person name="Zahm M."/>
        </authorList>
    </citation>
    <scope>NUCLEOTIDE SEQUENCE [LARGE SCALE GENOMIC DNA]</scope>
    <source>
        <strain evidence="4">RS831</strain>
        <tissue evidence="4">Whole body</tissue>
    </source>
</reference>
<feature type="region of interest" description="Disordered" evidence="3">
    <location>
        <begin position="2391"/>
        <end position="2426"/>
    </location>
</feature>
<feature type="compositionally biased region" description="Polar residues" evidence="3">
    <location>
        <begin position="308"/>
        <end position="322"/>
    </location>
</feature>
<feature type="compositionally biased region" description="Basic and acidic residues" evidence="3">
    <location>
        <begin position="190"/>
        <end position="209"/>
    </location>
</feature>
<evidence type="ECO:0000256" key="1">
    <source>
        <dbReference type="ARBA" id="ARBA00004123"/>
    </source>
</evidence>
<feature type="region of interest" description="Disordered" evidence="3">
    <location>
        <begin position="188"/>
        <end position="220"/>
    </location>
</feature>
<keyword evidence="5" id="KW-1185">Reference proteome</keyword>
<feature type="compositionally biased region" description="Polar residues" evidence="3">
    <location>
        <begin position="330"/>
        <end position="344"/>
    </location>
</feature>
<dbReference type="GO" id="GO:0043034">
    <property type="term" value="C:costamere"/>
    <property type="evidence" value="ECO:0007669"/>
    <property type="project" value="TreeGrafter"/>
</dbReference>
<dbReference type="PANTHER" id="PTHR23348:SF41">
    <property type="entry name" value="NEUROBLAST DIFFERENTIATION-ASSOCIATED PROTEIN AHNAK"/>
    <property type="match status" value="1"/>
</dbReference>
<dbReference type="Proteomes" id="UP000283210">
    <property type="component" value="Chromosome 10"/>
</dbReference>
<evidence type="ECO:0000313" key="5">
    <source>
        <dbReference type="Proteomes" id="UP000283210"/>
    </source>
</evidence>
<feature type="compositionally biased region" description="Polar residues" evidence="3">
    <location>
        <begin position="2485"/>
        <end position="2496"/>
    </location>
</feature>
<feature type="region of interest" description="Disordered" evidence="3">
    <location>
        <begin position="381"/>
        <end position="405"/>
    </location>
</feature>
<keyword evidence="2" id="KW-0539">Nucleus</keyword>
<evidence type="ECO:0000256" key="2">
    <source>
        <dbReference type="ARBA" id="ARBA00023242"/>
    </source>
</evidence>
<feature type="region of interest" description="Disordered" evidence="3">
    <location>
        <begin position="2484"/>
        <end position="2619"/>
    </location>
</feature>
<accession>A0A3S2MUQ3</accession>
<organism evidence="4 5">
    <name type="scientific">Oryzias javanicus</name>
    <name type="common">Javanese ricefish</name>
    <name type="synonym">Aplocheilus javanicus</name>
    <dbReference type="NCBI Taxonomy" id="123683"/>
    <lineage>
        <taxon>Eukaryota</taxon>
        <taxon>Metazoa</taxon>
        <taxon>Chordata</taxon>
        <taxon>Craniata</taxon>
        <taxon>Vertebrata</taxon>
        <taxon>Euteleostomi</taxon>
        <taxon>Actinopterygii</taxon>
        <taxon>Neopterygii</taxon>
        <taxon>Teleostei</taxon>
        <taxon>Neoteleostei</taxon>
        <taxon>Acanthomorphata</taxon>
        <taxon>Ovalentaria</taxon>
        <taxon>Atherinomorphae</taxon>
        <taxon>Beloniformes</taxon>
        <taxon>Adrianichthyidae</taxon>
        <taxon>Oryziinae</taxon>
        <taxon>Oryzias</taxon>
    </lineage>
</organism>
<dbReference type="OrthoDB" id="447516at2759"/>
<evidence type="ECO:0000256" key="3">
    <source>
        <dbReference type="SAM" id="MobiDB-lite"/>
    </source>
</evidence>
<proteinExistence type="predicted"/>
<sequence length="2619" mass="281210">MADEDMTREVLFPDWESPDKTGLTIEHASTGEMFVKEVKGESPAARSGKVYEGDQIVGATIYFDKMKPEDTAEVMKVLARHKVGLKLQNKADKSPCYSPMSTPCRSPIGTLTWEGMRSFGGSSPDIVLSGDDEDYRRIYTKKIKPRLKSEDLAEGVDVRTERHSSTSNDGSTITTITRRITTYMVDLPADGEKPELSSPERKGLRHESGDSSPGITIFRGNLSGKVGAEEGVFDSSDLSYTSPQGLSAEKQWCAGKVETRTIIRDGKEKCSDLQYKGSAFRVTDSKGAEILGESAEQEGESFLVSKTSTALSDSAKTANSHVTIGGTEAAETSSADKNGDSGNWSVPEKDMQIGISVKGKTNMGGFKAIFDDKTRVSTSENVISHKEKKRAGITDSDSSGDSTDVRLPITLGDVINAPNMDIQNETKSCIEFNQRIDTDTPRFKIPSFGSKCQKVEEKEAYVKVPTENINAKKAEVIINKPDFESDIENTKKKGNDFNVQIGSGKLTKQEVDEDVGVTVSKGREDIITSTKESEVTNKQTKGMKESFNIPKFKIQSFSKNVSSDDKLNAEVSLQGENTEGEAQNIERIGRGIYVKKPDNQIPNIDYNTKGTMFKKEEYKMPTKGLSTEMTKGDKKAPILEIKSPEEVFRGTKAGIKIPDVKMHTVENKDQNIGKPDVDNKPKSPKLEGDLDIKASKTEGYIKANDGDISGVEVGIGDLKDGLKKTKFKMPTFGIKGKKLEGPDVDVNLTSTDIEVKAPDVNINAPDVDIEGPDAKLKGPKFNMPKMPGLNVSMPDVDFNLKGPKLKGDIDTSLPKIEGEIKTPDLDVKGPNVDIDVTKPGFEMPTVKMPSLNIKGPKMENPDIDIKIKGPKVGGDLDVKIPKVKGDITAPDVDIGGAELDIEGPKGGFKMPKFKMPTFGSKGHKLEGPDVDVNLPSTDIDIKAPDVDINAPDVDITGPDATFKGPKFNMPKMPGLNVSMPDVDFNLKGATLKGETDTSLPKIEGEIKTPDLDVKGPDVDIDVTKPGFEMPKVKMPSLNIKGPKMEKPDVDIKLKGPKIGGDLDVKAPKIKGDITAPDVDIGGAELDIEGPKGGFKMPKFKMPTFGSKGHKLEGPDVDVNLPSTDIDIKAPDVDINAPDVDIKGPDAKFKGPKFNMPKMPGLNVSMPDVDFNLKGPKLKGDIDTSLPKIEGEIKTPDLDVKGPDVDIDVTKPGFEMPKVKMPSLNIKGPKMEKPEFDIKLKGPKIGGDLDVKAPKIKGDITAPDVDIGGAELDIEGPKGGFKMPKFKMPTFGSKGHKLEGPDVDVNLPSTDIDIKAPDVDINAPDVDIKGPDAKFKGPKFNMPKMPGLNVSMPDVDFNLKGPKLKGDIDTSLPKIEGEIKTPDLDVKGPDVDIDVTKPGFEMPKVKMPSLNIKGPKMEKPEFDIKLKGPKVGGDLDVKAPKIKGDITAPDVDIGGAELDIEGPKGGFKMPKFKMPTFGSKGHKLEGPDVDVNLPSTDIDIKAPDVDINAPDVDIKGPDAKFKGPKFNMPKMPGLNVSMPDVDFNLKGPKLKGDIDTSLPKIEGEIKTPDLDVKGPDVDIDVTKPGFEMPKVKMPSLNIKGPKMEKPDFDIKLKGPKVGGDLDVKAPKIKGDITAPDVDIGGAELDIEGPKGGFKMPKFKMPTFGSKGHKLEGPDVDVNLPSTDIDIKAPDVDINAPDVDIKGPDAKFKGPKFNMPKMPGLNVSMPDVDFNLKGPKLKGDIDTSLPKIEGEIKTPDLDVKGPDVDIDVTKPGFEMPKVKMPSLNIKGPKMEKPDFDIKLKGPKVGGDLDVKAPKIKGDITAPDVDIGGAELDIEGPKGGFKMPKFKMPTFGSKGHKLEGPDVDVNLPSADFEVKAPDVDINAPDVDIKGPDAKFKGPKFNMPKMPGLNVSMPDVDFNLKGPKLKGDIDTSLPKIEGEIKTPDLDVKGPDVDIDVTKPGFEMPKVKMSSLNIKGPKMEKPDFDIKLKGPKVGGDLDVKAPKIKGDITAPDVDIGEAELDIEGPKGGFKMPKFKMPTFGSKGYKLEGPDVDVNLPSTDIDIKAPDVDINAPDVDIKGPDAKFKGPKFNMPKMPGLNVSMPDVDFNLKSPKLKGDIDTSLPKIEGEIKTPDLNVKGPDVDFDGSMSGFEEPKVKISTVNIKGPKLEMPDADIKLKGPKIGGDLDVKAPKIKGDIKAPELSGPNISLPGRDSKIKTPMLSVGGKVSTTDVNFQQSELSVDSLDTDINVKGKKGKFKLGKAKGKWKKADADTKVLADLGEDTTNSLVKETKTKKHLFGKIHFPDVELDIKSPKMKVDGTLAEGVKSSQTDLVSPDLSTGFDGSGTVDAGVCLEGSDVKMTNIKGGLEASGSGSGLRYPEGKLTFSKIRMPKFGILKTNFEGQDSDNKVDSEVLSSGDKNTHSQSASPKLSHSEGKIKVKKPKFFGKSKAKGSTGDLHGTDIELGASGQIYKGSTELCAPSYDGGKFEMEGTSGLSVSTKSKSASLDLFKKSRHRSSSHSDEESPATSSPSVPLEAEACDVSIDMGENKVKGKKSKLKFGTFGGFGSKSKGSYEVTLGGENDTGMEGSSNVSTPSKKSRLSSSSSSESGSRAGFKFPKLELSVSPKK</sequence>
<dbReference type="InterPro" id="IPR036034">
    <property type="entry name" value="PDZ_sf"/>
</dbReference>
<evidence type="ECO:0000313" key="4">
    <source>
        <dbReference type="EMBL" id="RVE67305.1"/>
    </source>
</evidence>
<dbReference type="Gene3D" id="2.30.42.10">
    <property type="match status" value="1"/>
</dbReference>
<feature type="compositionally biased region" description="Low complexity" evidence="3">
    <location>
        <begin position="2584"/>
        <end position="2602"/>
    </location>
</feature>
<dbReference type="PANTHER" id="PTHR23348">
    <property type="entry name" value="PERIAXIN/AHNAK"/>
    <property type="match status" value="1"/>
</dbReference>
<comment type="subcellular location">
    <subcellularLocation>
        <location evidence="1">Nucleus</location>
    </subcellularLocation>
</comment>
<dbReference type="EMBL" id="CM012446">
    <property type="protein sequence ID" value="RVE67305.1"/>
    <property type="molecule type" value="Genomic_DNA"/>
</dbReference>